<accession>A0ABW4KP75</accession>
<dbReference type="SUPFAM" id="SSF56281">
    <property type="entry name" value="Metallo-hydrolase/oxidoreductase"/>
    <property type="match status" value="1"/>
</dbReference>
<dbReference type="InterPro" id="IPR001279">
    <property type="entry name" value="Metallo-B-lactamas"/>
</dbReference>
<comment type="caution">
    <text evidence="3">The sequence shown here is derived from an EMBL/GenBank/DDBJ whole genome shotgun (WGS) entry which is preliminary data.</text>
</comment>
<name>A0ABW4KP75_9BACI</name>
<dbReference type="InterPro" id="IPR036866">
    <property type="entry name" value="RibonucZ/Hydroxyglut_hydro"/>
</dbReference>
<dbReference type="PANTHER" id="PTHR46018:SF4">
    <property type="entry name" value="METALLO-HYDROLASE YHFI-RELATED"/>
    <property type="match status" value="1"/>
</dbReference>
<evidence type="ECO:0000259" key="2">
    <source>
        <dbReference type="SMART" id="SM00849"/>
    </source>
</evidence>
<dbReference type="RefSeq" id="WP_380774934.1">
    <property type="nucleotide sequence ID" value="NZ_JBHUEO010000055.1"/>
</dbReference>
<feature type="domain" description="Metallo-beta-lactamase" evidence="2">
    <location>
        <begin position="18"/>
        <end position="211"/>
    </location>
</feature>
<evidence type="ECO:0000313" key="3">
    <source>
        <dbReference type="EMBL" id="MFD1708043.1"/>
    </source>
</evidence>
<dbReference type="Pfam" id="PF12706">
    <property type="entry name" value="Lactamase_B_2"/>
    <property type="match status" value="1"/>
</dbReference>
<dbReference type="SMART" id="SM00849">
    <property type="entry name" value="Lactamase_B"/>
    <property type="match status" value="1"/>
</dbReference>
<dbReference type="EMBL" id="JBHUEO010000055">
    <property type="protein sequence ID" value="MFD1708043.1"/>
    <property type="molecule type" value="Genomic_DNA"/>
</dbReference>
<organism evidence="3 4">
    <name type="scientific">Siminovitchia sediminis</name>
    <dbReference type="NCBI Taxonomy" id="1274353"/>
    <lineage>
        <taxon>Bacteria</taxon>
        <taxon>Bacillati</taxon>
        <taxon>Bacillota</taxon>
        <taxon>Bacilli</taxon>
        <taxon>Bacillales</taxon>
        <taxon>Bacillaceae</taxon>
        <taxon>Siminovitchia</taxon>
    </lineage>
</organism>
<keyword evidence="1" id="KW-0862">Zinc</keyword>
<sequence length="245" mass="26890">MELTVIGHWGGYPRAGEASSGYLLTHRGVHLLIDCGSAVLSKLQNYIDPEDLDAIVLSHYHADHTADIGVVQHALYVGKFTNQYNRTLPIYGHDLDKEGFGQLTYKDVTKGIVYRAGETVHIGPFYIDFLKTRHPVPCFAMRIEANGKALVFTGDTSYFEELASFAHKADLLLCESNFYQGMDGTAAGHMTSEEAGKVAHAAGVDKLILTHLPHFGELSRLKKEAAEQFGGTVQLASEGLIIRIE</sequence>
<reference evidence="4" key="1">
    <citation type="journal article" date="2019" name="Int. J. Syst. Evol. Microbiol.">
        <title>The Global Catalogue of Microorganisms (GCM) 10K type strain sequencing project: providing services to taxonomists for standard genome sequencing and annotation.</title>
        <authorList>
            <consortium name="The Broad Institute Genomics Platform"/>
            <consortium name="The Broad Institute Genome Sequencing Center for Infectious Disease"/>
            <person name="Wu L."/>
            <person name="Ma J."/>
        </authorList>
    </citation>
    <scope>NUCLEOTIDE SEQUENCE [LARGE SCALE GENOMIC DNA]</scope>
    <source>
        <strain evidence="4">CGMCC 1.12295</strain>
    </source>
</reference>
<dbReference type="Gene3D" id="3.60.15.10">
    <property type="entry name" value="Ribonuclease Z/Hydroxyacylglutathione hydrolase-like"/>
    <property type="match status" value="1"/>
</dbReference>
<dbReference type="CDD" id="cd07716">
    <property type="entry name" value="RNaseZ_short-form-like_MBL-fold"/>
    <property type="match status" value="1"/>
</dbReference>
<dbReference type="Proteomes" id="UP001597301">
    <property type="component" value="Unassembled WGS sequence"/>
</dbReference>
<keyword evidence="4" id="KW-1185">Reference proteome</keyword>
<protein>
    <submittedName>
        <fullName evidence="3">MBL fold metallo-hydrolase</fullName>
    </submittedName>
</protein>
<proteinExistence type="predicted"/>
<dbReference type="PANTHER" id="PTHR46018">
    <property type="entry name" value="ZINC PHOSPHODIESTERASE ELAC PROTEIN 1"/>
    <property type="match status" value="1"/>
</dbReference>
<gene>
    <name evidence="3" type="ORF">ACFSCZ_15060</name>
</gene>
<evidence type="ECO:0000256" key="1">
    <source>
        <dbReference type="ARBA" id="ARBA00022833"/>
    </source>
</evidence>
<evidence type="ECO:0000313" key="4">
    <source>
        <dbReference type="Proteomes" id="UP001597301"/>
    </source>
</evidence>